<evidence type="ECO:0000259" key="5">
    <source>
        <dbReference type="Pfam" id="PF00365"/>
    </source>
</evidence>
<evidence type="ECO:0000256" key="2">
    <source>
        <dbReference type="ARBA" id="ARBA00022723"/>
    </source>
</evidence>
<dbReference type="GO" id="GO:0046872">
    <property type="term" value="F:metal ion binding"/>
    <property type="evidence" value="ECO:0007669"/>
    <property type="project" value="UniProtKB-KW"/>
</dbReference>
<reference evidence="6" key="1">
    <citation type="submission" date="2019-08" db="EMBL/GenBank/DDBJ databases">
        <authorList>
            <person name="Kucharzyk K."/>
            <person name="Murdoch R.W."/>
            <person name="Higgins S."/>
            <person name="Loffler F."/>
        </authorList>
    </citation>
    <scope>NUCLEOTIDE SEQUENCE</scope>
</reference>
<evidence type="ECO:0000256" key="3">
    <source>
        <dbReference type="ARBA" id="ARBA00022777"/>
    </source>
</evidence>
<protein>
    <submittedName>
        <fullName evidence="6">Pyrophosphate--fructose 6-phosphate 1-phosphotransferase</fullName>
        <ecNumber evidence="6">2.7.1.90</ecNumber>
    </submittedName>
</protein>
<dbReference type="GO" id="GO:0070095">
    <property type="term" value="F:fructose-6-phosphate binding"/>
    <property type="evidence" value="ECO:0007669"/>
    <property type="project" value="TreeGrafter"/>
</dbReference>
<dbReference type="PANTHER" id="PTHR13697">
    <property type="entry name" value="PHOSPHOFRUCTOKINASE"/>
    <property type="match status" value="1"/>
</dbReference>
<keyword evidence="1 6" id="KW-0808">Transferase</keyword>
<dbReference type="PROSITE" id="PS00433">
    <property type="entry name" value="PHOSPHOFRUCTOKINASE"/>
    <property type="match status" value="1"/>
</dbReference>
<keyword evidence="4" id="KW-0460">Magnesium</keyword>
<dbReference type="PANTHER" id="PTHR13697:SF52">
    <property type="entry name" value="ATP-DEPENDENT 6-PHOSPHOFRUCTOKINASE 3"/>
    <property type="match status" value="1"/>
</dbReference>
<dbReference type="GO" id="GO:0016208">
    <property type="term" value="F:AMP binding"/>
    <property type="evidence" value="ECO:0007669"/>
    <property type="project" value="TreeGrafter"/>
</dbReference>
<dbReference type="SUPFAM" id="SSF53784">
    <property type="entry name" value="Phosphofructokinase"/>
    <property type="match status" value="1"/>
</dbReference>
<organism evidence="6">
    <name type="scientific">bioreactor metagenome</name>
    <dbReference type="NCBI Taxonomy" id="1076179"/>
    <lineage>
        <taxon>unclassified sequences</taxon>
        <taxon>metagenomes</taxon>
        <taxon>ecological metagenomes</taxon>
    </lineage>
</organism>
<dbReference type="GO" id="GO:0005945">
    <property type="term" value="C:6-phosphofructokinase complex"/>
    <property type="evidence" value="ECO:0007669"/>
    <property type="project" value="TreeGrafter"/>
</dbReference>
<dbReference type="GO" id="GO:0048029">
    <property type="term" value="F:monosaccharide binding"/>
    <property type="evidence" value="ECO:0007669"/>
    <property type="project" value="TreeGrafter"/>
</dbReference>
<evidence type="ECO:0000256" key="1">
    <source>
        <dbReference type="ARBA" id="ARBA00022679"/>
    </source>
</evidence>
<sequence length="93" mass="10436">MRADASLDEKRKYFECRSVVLGHIQRGGSPSCFDRVLGTRLGFKAGELVVTEQYGNMVALQGTSIVTADLDKAVTERKEVDWDFYKSVSILFK</sequence>
<dbReference type="GO" id="GO:0003872">
    <property type="term" value="F:6-phosphofructokinase activity"/>
    <property type="evidence" value="ECO:0007669"/>
    <property type="project" value="InterPro"/>
</dbReference>
<accession>A0A645HSX9</accession>
<dbReference type="GO" id="GO:0061621">
    <property type="term" value="P:canonical glycolysis"/>
    <property type="evidence" value="ECO:0007669"/>
    <property type="project" value="TreeGrafter"/>
</dbReference>
<evidence type="ECO:0000313" key="6">
    <source>
        <dbReference type="EMBL" id="MPN38493.1"/>
    </source>
</evidence>
<dbReference type="GO" id="GO:0030388">
    <property type="term" value="P:fructose 1,6-bisphosphate metabolic process"/>
    <property type="evidence" value="ECO:0007669"/>
    <property type="project" value="TreeGrafter"/>
</dbReference>
<dbReference type="InterPro" id="IPR035966">
    <property type="entry name" value="PKF_sf"/>
</dbReference>
<dbReference type="GO" id="GO:0005524">
    <property type="term" value="F:ATP binding"/>
    <property type="evidence" value="ECO:0007669"/>
    <property type="project" value="TreeGrafter"/>
</dbReference>
<evidence type="ECO:0000256" key="4">
    <source>
        <dbReference type="ARBA" id="ARBA00022842"/>
    </source>
</evidence>
<feature type="domain" description="Phosphofructokinase" evidence="5">
    <location>
        <begin position="9"/>
        <end position="48"/>
    </location>
</feature>
<name>A0A645HSX9_9ZZZZ</name>
<gene>
    <name evidence="6" type="primary">pfp_39</name>
    <name evidence="6" type="ORF">SDC9_186017</name>
</gene>
<keyword evidence="3" id="KW-0418">Kinase</keyword>
<keyword evidence="2" id="KW-0479">Metal-binding</keyword>
<dbReference type="GO" id="GO:0047334">
    <property type="term" value="F:diphosphate-fructose-6-phosphate 1-phosphotransferase activity"/>
    <property type="evidence" value="ECO:0007669"/>
    <property type="project" value="UniProtKB-EC"/>
</dbReference>
<dbReference type="UniPathway" id="UPA00109">
    <property type="reaction ID" value="UER00182"/>
</dbReference>
<dbReference type="InterPro" id="IPR015912">
    <property type="entry name" value="Phosphofructokinase_CS"/>
</dbReference>
<comment type="caution">
    <text evidence="6">The sequence shown here is derived from an EMBL/GenBank/DDBJ whole genome shotgun (WGS) entry which is preliminary data.</text>
</comment>
<dbReference type="EMBL" id="VSSQ01093753">
    <property type="protein sequence ID" value="MPN38493.1"/>
    <property type="molecule type" value="Genomic_DNA"/>
</dbReference>
<proteinExistence type="predicted"/>
<dbReference type="GO" id="GO:0042802">
    <property type="term" value="F:identical protein binding"/>
    <property type="evidence" value="ECO:0007669"/>
    <property type="project" value="TreeGrafter"/>
</dbReference>
<dbReference type="Gene3D" id="3.40.50.450">
    <property type="match status" value="1"/>
</dbReference>
<dbReference type="GO" id="GO:0006002">
    <property type="term" value="P:fructose 6-phosphate metabolic process"/>
    <property type="evidence" value="ECO:0007669"/>
    <property type="project" value="TreeGrafter"/>
</dbReference>
<dbReference type="EC" id="2.7.1.90" evidence="6"/>
<dbReference type="AlphaFoldDB" id="A0A645HSX9"/>
<dbReference type="Pfam" id="PF00365">
    <property type="entry name" value="PFK"/>
    <property type="match status" value="1"/>
</dbReference>
<dbReference type="InterPro" id="IPR000023">
    <property type="entry name" value="Phosphofructokinase_dom"/>
</dbReference>